<evidence type="ECO:0000313" key="1">
    <source>
        <dbReference type="EMBL" id="KAJ8619749.1"/>
    </source>
</evidence>
<sequence length="133" mass="14967">MDEDEWREAAIAAAGVTHSNLHSSKITQDRLNKLEELRRRRLQIKAKSKKIQKNLKGAANVAAKASEMELSIEDGLNEHTAITQEGSSLHVAKGHSCLTGPQVETASSMELKKRQKLHWGLDTKERWERKANM</sequence>
<evidence type="ECO:0000313" key="2">
    <source>
        <dbReference type="Proteomes" id="UP001234297"/>
    </source>
</evidence>
<gene>
    <name evidence="1" type="ORF">MRB53_028278</name>
</gene>
<comment type="caution">
    <text evidence="1">The sequence shown here is derived from an EMBL/GenBank/DDBJ whole genome shotgun (WGS) entry which is preliminary data.</text>
</comment>
<dbReference type="EMBL" id="CM056817">
    <property type="protein sequence ID" value="KAJ8619749.1"/>
    <property type="molecule type" value="Genomic_DNA"/>
</dbReference>
<organism evidence="1 2">
    <name type="scientific">Persea americana</name>
    <name type="common">Avocado</name>
    <dbReference type="NCBI Taxonomy" id="3435"/>
    <lineage>
        <taxon>Eukaryota</taxon>
        <taxon>Viridiplantae</taxon>
        <taxon>Streptophyta</taxon>
        <taxon>Embryophyta</taxon>
        <taxon>Tracheophyta</taxon>
        <taxon>Spermatophyta</taxon>
        <taxon>Magnoliopsida</taxon>
        <taxon>Magnoliidae</taxon>
        <taxon>Laurales</taxon>
        <taxon>Lauraceae</taxon>
        <taxon>Persea</taxon>
    </lineage>
</organism>
<protein>
    <submittedName>
        <fullName evidence="1">Uncharacterized protein</fullName>
    </submittedName>
</protein>
<name>A0ACC2KF32_PERAE</name>
<accession>A0ACC2KF32</accession>
<keyword evidence="2" id="KW-1185">Reference proteome</keyword>
<reference evidence="1 2" key="1">
    <citation type="journal article" date="2022" name="Hortic Res">
        <title>A haplotype resolved chromosomal level avocado genome allows analysis of novel avocado genes.</title>
        <authorList>
            <person name="Nath O."/>
            <person name="Fletcher S.J."/>
            <person name="Hayward A."/>
            <person name="Shaw L.M."/>
            <person name="Masouleh A.K."/>
            <person name="Furtado A."/>
            <person name="Henry R.J."/>
            <person name="Mitter N."/>
        </authorList>
    </citation>
    <scope>NUCLEOTIDE SEQUENCE [LARGE SCALE GENOMIC DNA]</scope>
    <source>
        <strain evidence="2">cv. Hass</strain>
    </source>
</reference>
<proteinExistence type="predicted"/>
<dbReference type="Proteomes" id="UP001234297">
    <property type="component" value="Chromosome 9"/>
</dbReference>